<evidence type="ECO:0000256" key="2">
    <source>
        <dbReference type="ARBA" id="ARBA00022679"/>
    </source>
</evidence>
<dbReference type="SUPFAM" id="SSF82199">
    <property type="entry name" value="SET domain"/>
    <property type="match status" value="1"/>
</dbReference>
<dbReference type="eggNOG" id="KOG1079">
    <property type="taxonomic scope" value="Eukaryota"/>
</dbReference>
<dbReference type="InterPro" id="IPR001214">
    <property type="entry name" value="SET_dom"/>
</dbReference>
<proteinExistence type="predicted"/>
<protein>
    <submittedName>
        <fullName evidence="9">Set-domain-containing protein</fullName>
    </submittedName>
</protein>
<keyword evidence="3" id="KW-0949">S-adenosyl-L-methionine</keyword>
<evidence type="ECO:0000313" key="9">
    <source>
        <dbReference type="EMBL" id="EGD75104.1"/>
    </source>
</evidence>
<dbReference type="GO" id="GO:0035098">
    <property type="term" value="C:ESC/E(Z) complex"/>
    <property type="evidence" value="ECO:0007669"/>
    <property type="project" value="TreeGrafter"/>
</dbReference>
<dbReference type="PROSITE" id="PS51633">
    <property type="entry name" value="CXC"/>
    <property type="match status" value="1"/>
</dbReference>
<keyword evidence="2" id="KW-0808">Transferase</keyword>
<feature type="domain" description="CXC" evidence="8">
    <location>
        <begin position="263"/>
        <end position="372"/>
    </location>
</feature>
<dbReference type="CDD" id="cd10519">
    <property type="entry name" value="SET_EZH"/>
    <property type="match status" value="1"/>
</dbReference>
<evidence type="ECO:0000259" key="7">
    <source>
        <dbReference type="PROSITE" id="PS50280"/>
    </source>
</evidence>
<dbReference type="GO" id="GO:0032259">
    <property type="term" value="P:methylation"/>
    <property type="evidence" value="ECO:0007669"/>
    <property type="project" value="UniProtKB-KW"/>
</dbReference>
<dbReference type="Pfam" id="PF21358">
    <property type="entry name" value="Ezh2_MCSS"/>
    <property type="match status" value="1"/>
</dbReference>
<comment type="catalytic activity">
    <reaction evidence="6">
        <text>L-lysyl(27)-[histone H3] + 3 S-adenosyl-L-methionine = N(6),N(6),N(6)-trimethyl-L-lysyl(27)-[histone H3] + 3 S-adenosyl-L-homocysteine + 3 H(+)</text>
        <dbReference type="Rhea" id="RHEA:60292"/>
        <dbReference type="Rhea" id="RHEA-COMP:15535"/>
        <dbReference type="Rhea" id="RHEA-COMP:15548"/>
        <dbReference type="ChEBI" id="CHEBI:15378"/>
        <dbReference type="ChEBI" id="CHEBI:29969"/>
        <dbReference type="ChEBI" id="CHEBI:57856"/>
        <dbReference type="ChEBI" id="CHEBI:59789"/>
        <dbReference type="ChEBI" id="CHEBI:61961"/>
        <dbReference type="EC" id="2.1.1.356"/>
    </reaction>
</comment>
<dbReference type="EMBL" id="GL832971">
    <property type="protein sequence ID" value="EGD75104.1"/>
    <property type="molecule type" value="Genomic_DNA"/>
</dbReference>
<evidence type="ECO:0000313" key="10">
    <source>
        <dbReference type="Proteomes" id="UP000007799"/>
    </source>
</evidence>
<dbReference type="InterPro" id="IPR033467">
    <property type="entry name" value="Tesmin/TSO1-like_CXC"/>
</dbReference>
<reference evidence="9" key="1">
    <citation type="submission" date="2009-08" db="EMBL/GenBank/DDBJ databases">
        <title>Annotation of Salpingoeca rosetta.</title>
        <authorList>
            <consortium name="The Broad Institute Genome Sequencing Platform"/>
            <person name="Russ C."/>
            <person name="Cuomo C."/>
            <person name="Burger G."/>
            <person name="Gray M.W."/>
            <person name="Holland P.W.H."/>
            <person name="King N."/>
            <person name="Lang F.B.F."/>
            <person name="Roger A.J."/>
            <person name="Ruiz-Trillo I."/>
            <person name="Young S.K."/>
            <person name="Zeng Q."/>
            <person name="Gargeya S."/>
            <person name="Alvarado L."/>
            <person name="Berlin A."/>
            <person name="Chapman S.B."/>
            <person name="Chen Z."/>
            <person name="Freedman E."/>
            <person name="Gellesch M."/>
            <person name="Goldberg J."/>
            <person name="Griggs A."/>
            <person name="Gujja S."/>
            <person name="Heilman E."/>
            <person name="Heiman D."/>
            <person name="Howarth C."/>
            <person name="Mehta T."/>
            <person name="Neiman D."/>
            <person name="Pearson M."/>
            <person name="Roberts A."/>
            <person name="Saif S."/>
            <person name="Shea T."/>
            <person name="Shenoy N."/>
            <person name="Sisk P."/>
            <person name="Stolte C."/>
            <person name="Sykes S."/>
            <person name="White J."/>
            <person name="Yandava C."/>
            <person name="Haas B."/>
            <person name="Nusbaum C."/>
            <person name="Birren B."/>
        </authorList>
    </citation>
    <scope>NUCLEOTIDE SEQUENCE [LARGE SCALE GENOMIC DNA]</scope>
    <source>
        <strain evidence="9">ATCC 50818</strain>
    </source>
</reference>
<keyword evidence="10" id="KW-1185">Reference proteome</keyword>
<name>F2UEQ4_SALR5</name>
<evidence type="ECO:0000256" key="6">
    <source>
        <dbReference type="ARBA" id="ARBA00048568"/>
    </source>
</evidence>
<dbReference type="InterPro" id="IPR041355">
    <property type="entry name" value="Pre-SET_CXC"/>
</dbReference>
<organism evidence="10">
    <name type="scientific">Salpingoeca rosetta (strain ATCC 50818 / BSB-021)</name>
    <dbReference type="NCBI Taxonomy" id="946362"/>
    <lineage>
        <taxon>Eukaryota</taxon>
        <taxon>Choanoflagellata</taxon>
        <taxon>Craspedida</taxon>
        <taxon>Salpingoecidae</taxon>
        <taxon>Salpingoeca</taxon>
    </lineage>
</organism>
<dbReference type="InterPro" id="IPR046341">
    <property type="entry name" value="SET_dom_sf"/>
</dbReference>
<evidence type="ECO:0000256" key="5">
    <source>
        <dbReference type="ARBA" id="ARBA00023163"/>
    </source>
</evidence>
<evidence type="ECO:0000256" key="3">
    <source>
        <dbReference type="ARBA" id="ARBA00022691"/>
    </source>
</evidence>
<keyword evidence="1" id="KW-0489">Methyltransferase</keyword>
<gene>
    <name evidence="9" type="ORF">PTSG_12482</name>
</gene>
<sequence>MEEVIQEADHLAQRSLEEKQIRDAKSAQELLAANQRRIAEALKNNARAQVTTTFRVQKTPHPSHRRPIIASAHNLKGKKKTETPALLMSQHAQLPRYCAWLPIRRNIMVEDETVLRHIPYIGDDDPDGFLNELFKTYEDALAMRLDSDSAERNTAINETIMEVLQRCQSMISKDDTLPKEVFERLALRLGLSVPQVIERYKNIKKSCNLTSARQLTELSSDIDTHPPVLDREAALDSYSNLFCRRCYTYDCSAVHSCRPTSHHRPITMQNLSSQIVDETVKVVHNYTPCYHPGLSCEEAECSCLQSNNYCEKFCQCAPDCKRRWRGCRCRGACMKGSCPCAAAVRECDPDLCISCGAGDEEPSCKNCGIQRRQHKHLLLAPSDVAGWGIFTKEDIQKGAFISEYCGEVISQEEAERRGKVYDKHMCSFLFNLNAEYVVDATRKGNKIRFANHANDPNCNARVMLVNGEHRIGIYAKRNIPAGKELFFDYRYGPTDALKYVGVEREGDV</sequence>
<dbReference type="GO" id="GO:0140951">
    <property type="term" value="F:histone H3K27 trimethyltransferase activity"/>
    <property type="evidence" value="ECO:0007669"/>
    <property type="project" value="UniProtKB-EC"/>
</dbReference>
<dbReference type="InterPro" id="IPR048358">
    <property type="entry name" value="EZH1/2_MCSS"/>
</dbReference>
<evidence type="ECO:0000256" key="1">
    <source>
        <dbReference type="ARBA" id="ARBA00022603"/>
    </source>
</evidence>
<dbReference type="GO" id="GO:0003682">
    <property type="term" value="F:chromatin binding"/>
    <property type="evidence" value="ECO:0007669"/>
    <property type="project" value="TreeGrafter"/>
</dbReference>
<dbReference type="PROSITE" id="PS50280">
    <property type="entry name" value="SET"/>
    <property type="match status" value="1"/>
</dbReference>
<accession>F2UEQ4</accession>
<dbReference type="InterPro" id="IPR026489">
    <property type="entry name" value="CXC_dom"/>
</dbReference>
<dbReference type="SMART" id="SM01114">
    <property type="entry name" value="CXC"/>
    <property type="match status" value="1"/>
</dbReference>
<dbReference type="Proteomes" id="UP000007799">
    <property type="component" value="Unassembled WGS sequence"/>
</dbReference>
<dbReference type="InParanoid" id="F2UEQ4"/>
<feature type="domain" description="SET" evidence="7">
    <location>
        <begin position="367"/>
        <end position="490"/>
    </location>
</feature>
<dbReference type="AlphaFoldDB" id="F2UEQ4"/>
<dbReference type="PANTHER" id="PTHR45747:SF4">
    <property type="entry name" value="HISTONE-LYSINE N-METHYLTRANSFERASE E(Z)"/>
    <property type="match status" value="1"/>
</dbReference>
<dbReference type="InterPro" id="IPR045318">
    <property type="entry name" value="EZH1/2-like"/>
</dbReference>
<dbReference type="OrthoDB" id="6141102at2759"/>
<dbReference type="GO" id="GO:0031507">
    <property type="term" value="P:heterochromatin formation"/>
    <property type="evidence" value="ECO:0007669"/>
    <property type="project" value="TreeGrafter"/>
</dbReference>
<dbReference type="Gene3D" id="2.170.270.10">
    <property type="entry name" value="SET domain"/>
    <property type="match status" value="1"/>
</dbReference>
<dbReference type="PANTHER" id="PTHR45747">
    <property type="entry name" value="HISTONE-LYSINE N-METHYLTRANSFERASE E(Z)"/>
    <property type="match status" value="1"/>
</dbReference>
<keyword evidence="5" id="KW-0804">Transcription</keyword>
<dbReference type="GeneID" id="16072716"/>
<dbReference type="KEGG" id="sre:PTSG_12482"/>
<dbReference type="RefSeq" id="XP_004992157.1">
    <property type="nucleotide sequence ID" value="XM_004992100.1"/>
</dbReference>
<dbReference type="SMART" id="SM00317">
    <property type="entry name" value="SET"/>
    <property type="match status" value="1"/>
</dbReference>
<dbReference type="FunCoup" id="F2UEQ4">
    <property type="interactions" value="1227"/>
</dbReference>
<evidence type="ECO:0000259" key="8">
    <source>
        <dbReference type="PROSITE" id="PS51633"/>
    </source>
</evidence>
<dbReference type="FunFam" id="2.170.270.10:FF:000001">
    <property type="entry name" value="Putative histone-lysine N-methyltransferase EZH2"/>
    <property type="match status" value="1"/>
</dbReference>
<evidence type="ECO:0000256" key="4">
    <source>
        <dbReference type="ARBA" id="ARBA00023015"/>
    </source>
</evidence>
<dbReference type="Pfam" id="PF00856">
    <property type="entry name" value="SET"/>
    <property type="match status" value="1"/>
</dbReference>
<keyword evidence="4" id="KW-0805">Transcription regulation</keyword>
<dbReference type="STRING" id="946362.F2UEQ4"/>
<dbReference type="Pfam" id="PF18264">
    <property type="entry name" value="preSET_CXC"/>
    <property type="match status" value="1"/>
</dbReference>